<sequence>MIYFRTFSVANGHKVVVLILLKHGAHHSRADRHDVTSEILAATMIGSNTLALSSVGGWSGMAVLCPRRLFAIRIRCLMVVMGQSTHIIANDRLLEQLHQDFDCAITNHLQVALRRNNILTSQRLLGENPRWTSTEPYYDSLYHNWDTYRTLYSLYSLHDPVTFSRVVRGMIDIQQHEAQKCIQGGSSEFFVKFNEHATALNVSATDLYNSLLIDAEVQPPNWDLQGRQANVWKSLGTERYQHKTGIEKARAQILGKADDVAKYKKRAGNFNNVWNPGVTVPDGPGIKGMMQDWDTLVVFTILMPRFANGEFGFTDPHHCSINEPKSSTCFLDAHNTDGFYKASSLVYSQVRYVSQETAKLIALQGGNQNFLSRLDFIIDQLSGRNRSSLFKGFFDVLDEPLHSRSHTCITMPTSQGLSTQRSRQVIAEHSDVTHDGLPGNDDSATKQYLLFSPYFPRVSYFNPLFNSTTTIKANAFKGNPKNGTSGTVFVQSVKVNGLPKRRRNPGVSQGFFLLVADGWRRC</sequence>
<organism evidence="2 3">
    <name type="scientific">Rickenella mellea</name>
    <dbReference type="NCBI Taxonomy" id="50990"/>
    <lineage>
        <taxon>Eukaryota</taxon>
        <taxon>Fungi</taxon>
        <taxon>Dikarya</taxon>
        <taxon>Basidiomycota</taxon>
        <taxon>Agaricomycotina</taxon>
        <taxon>Agaricomycetes</taxon>
        <taxon>Hymenochaetales</taxon>
        <taxon>Rickenellaceae</taxon>
        <taxon>Rickenella</taxon>
    </lineage>
</organism>
<dbReference type="GO" id="GO:0006516">
    <property type="term" value="P:glycoprotein catabolic process"/>
    <property type="evidence" value="ECO:0007669"/>
    <property type="project" value="TreeGrafter"/>
</dbReference>
<name>A0A4Y7PWA0_9AGAM</name>
<dbReference type="Proteomes" id="UP000294933">
    <property type="component" value="Unassembled WGS sequence"/>
</dbReference>
<dbReference type="STRING" id="50990.A0A4Y7PWA0"/>
<evidence type="ECO:0000259" key="1">
    <source>
        <dbReference type="Pfam" id="PF07971"/>
    </source>
</evidence>
<dbReference type="Pfam" id="PF07971">
    <property type="entry name" value="Glyco_hydro_92"/>
    <property type="match status" value="1"/>
</dbReference>
<dbReference type="VEuPathDB" id="FungiDB:BD410DRAFT_805898"/>
<proteinExistence type="predicted"/>
<feature type="domain" description="Glycosyl hydrolase family 92" evidence="1">
    <location>
        <begin position="135"/>
        <end position="500"/>
    </location>
</feature>
<dbReference type="EMBL" id="ML170198">
    <property type="protein sequence ID" value="TDL19308.1"/>
    <property type="molecule type" value="Genomic_DNA"/>
</dbReference>
<dbReference type="AlphaFoldDB" id="A0A4Y7PWA0"/>
<dbReference type="InterPro" id="IPR012939">
    <property type="entry name" value="Glyco_hydro_92"/>
</dbReference>
<dbReference type="Gene3D" id="1.20.1050.60">
    <property type="entry name" value="alpha-1,2-mannosidase"/>
    <property type="match status" value="1"/>
</dbReference>
<protein>
    <recommendedName>
        <fullName evidence="1">Glycosyl hydrolase family 92 domain-containing protein</fullName>
    </recommendedName>
</protein>
<dbReference type="GO" id="GO:0000224">
    <property type="term" value="F:peptide-N4-(N-acetyl-beta-glucosaminyl)asparagine amidase activity"/>
    <property type="evidence" value="ECO:0007669"/>
    <property type="project" value="TreeGrafter"/>
</dbReference>
<dbReference type="OrthoDB" id="449263at2759"/>
<evidence type="ECO:0000313" key="2">
    <source>
        <dbReference type="EMBL" id="TDL19308.1"/>
    </source>
</evidence>
<dbReference type="PANTHER" id="PTHR12143:SF43">
    <property type="entry name" value="PUTATIVE-RELATED"/>
    <property type="match status" value="1"/>
</dbReference>
<evidence type="ECO:0000313" key="3">
    <source>
        <dbReference type="Proteomes" id="UP000294933"/>
    </source>
</evidence>
<accession>A0A4Y7PWA0</accession>
<dbReference type="PANTHER" id="PTHR12143">
    <property type="entry name" value="PEPTIDE N-GLYCANASE PNGASE -RELATED"/>
    <property type="match status" value="1"/>
</dbReference>
<dbReference type="Gene3D" id="1.20.1610.10">
    <property type="entry name" value="alpha-1,2-mannosidases domains"/>
    <property type="match status" value="1"/>
</dbReference>
<dbReference type="InterPro" id="IPR050883">
    <property type="entry name" value="PNGase"/>
</dbReference>
<dbReference type="GO" id="GO:0005829">
    <property type="term" value="C:cytosol"/>
    <property type="evidence" value="ECO:0007669"/>
    <property type="project" value="TreeGrafter"/>
</dbReference>
<reference evidence="2 3" key="1">
    <citation type="submission" date="2018-06" db="EMBL/GenBank/DDBJ databases">
        <title>A transcriptomic atlas of mushroom development highlights an independent origin of complex multicellularity.</title>
        <authorList>
            <consortium name="DOE Joint Genome Institute"/>
            <person name="Krizsan K."/>
            <person name="Almasi E."/>
            <person name="Merenyi Z."/>
            <person name="Sahu N."/>
            <person name="Viragh M."/>
            <person name="Koszo T."/>
            <person name="Mondo S."/>
            <person name="Kiss B."/>
            <person name="Balint B."/>
            <person name="Kues U."/>
            <person name="Barry K."/>
            <person name="Hegedus J.C."/>
            <person name="Henrissat B."/>
            <person name="Johnson J."/>
            <person name="Lipzen A."/>
            <person name="Ohm R."/>
            <person name="Nagy I."/>
            <person name="Pangilinan J."/>
            <person name="Yan J."/>
            <person name="Xiong Y."/>
            <person name="Grigoriev I.V."/>
            <person name="Hibbett D.S."/>
            <person name="Nagy L.G."/>
        </authorList>
    </citation>
    <scope>NUCLEOTIDE SEQUENCE [LARGE SCALE GENOMIC DNA]</scope>
    <source>
        <strain evidence="2 3">SZMC22713</strain>
    </source>
</reference>
<keyword evidence="3" id="KW-1185">Reference proteome</keyword>
<dbReference type="GO" id="GO:0005634">
    <property type="term" value="C:nucleus"/>
    <property type="evidence" value="ECO:0007669"/>
    <property type="project" value="TreeGrafter"/>
</dbReference>
<gene>
    <name evidence="2" type="ORF">BD410DRAFT_805898</name>
</gene>